<dbReference type="Proteomes" id="UP000005237">
    <property type="component" value="Unassembled WGS sequence"/>
</dbReference>
<evidence type="ECO:0000313" key="6">
    <source>
        <dbReference type="EnsemblMetazoa" id="CJA30953.1"/>
    </source>
</evidence>
<evidence type="ECO:0000256" key="4">
    <source>
        <dbReference type="ARBA" id="ARBA00023136"/>
    </source>
</evidence>
<proteinExistence type="predicted"/>
<evidence type="ECO:0000313" key="7">
    <source>
        <dbReference type="Proteomes" id="UP000005237"/>
    </source>
</evidence>
<evidence type="ECO:0000256" key="1">
    <source>
        <dbReference type="ARBA" id="ARBA00004370"/>
    </source>
</evidence>
<evidence type="ECO:0008006" key="8">
    <source>
        <dbReference type="Google" id="ProtNLM"/>
    </source>
</evidence>
<evidence type="ECO:0000256" key="5">
    <source>
        <dbReference type="SAM" id="Phobius"/>
    </source>
</evidence>
<dbReference type="EnsemblMetazoa" id="CJA30953.1">
    <property type="protein sequence ID" value="CJA30953.1"/>
    <property type="gene ID" value="WBGene00206800"/>
</dbReference>
<dbReference type="SUPFAM" id="SSF103473">
    <property type="entry name" value="MFS general substrate transporter"/>
    <property type="match status" value="1"/>
</dbReference>
<name>A0A8R1ECL5_CAEJA</name>
<protein>
    <recommendedName>
        <fullName evidence="8">Major facilitator superfamily (MFS) profile domain-containing protein</fullName>
    </recommendedName>
</protein>
<dbReference type="Gene3D" id="1.20.1250.20">
    <property type="entry name" value="MFS general substrate transporter like domains"/>
    <property type="match status" value="1"/>
</dbReference>
<reference evidence="6" key="2">
    <citation type="submission" date="2022-06" db="UniProtKB">
        <authorList>
            <consortium name="EnsemblMetazoa"/>
        </authorList>
    </citation>
    <scope>IDENTIFICATION</scope>
    <source>
        <strain evidence="6">DF5081</strain>
    </source>
</reference>
<dbReference type="InterPro" id="IPR005828">
    <property type="entry name" value="MFS_sugar_transport-like"/>
</dbReference>
<feature type="transmembrane region" description="Helical" evidence="5">
    <location>
        <begin position="92"/>
        <end position="115"/>
    </location>
</feature>
<keyword evidence="7" id="KW-1185">Reference proteome</keyword>
<dbReference type="GO" id="GO:0016020">
    <property type="term" value="C:membrane"/>
    <property type="evidence" value="ECO:0007669"/>
    <property type="project" value="UniProtKB-SubCell"/>
</dbReference>
<keyword evidence="2 5" id="KW-0812">Transmembrane</keyword>
<keyword evidence="4 5" id="KW-0472">Membrane</keyword>
<keyword evidence="3 5" id="KW-1133">Transmembrane helix</keyword>
<dbReference type="InterPro" id="IPR045263">
    <property type="entry name" value="GLUT"/>
</dbReference>
<dbReference type="AlphaFoldDB" id="A0A8R1ECL5"/>
<evidence type="ECO:0000256" key="3">
    <source>
        <dbReference type="ARBA" id="ARBA00022989"/>
    </source>
</evidence>
<comment type="subcellular location">
    <subcellularLocation>
        <location evidence="1">Membrane</location>
    </subcellularLocation>
</comment>
<organism evidence="6 7">
    <name type="scientific">Caenorhabditis japonica</name>
    <dbReference type="NCBI Taxonomy" id="281687"/>
    <lineage>
        <taxon>Eukaryota</taxon>
        <taxon>Metazoa</taxon>
        <taxon>Ecdysozoa</taxon>
        <taxon>Nematoda</taxon>
        <taxon>Chromadorea</taxon>
        <taxon>Rhabditida</taxon>
        <taxon>Rhabditina</taxon>
        <taxon>Rhabditomorpha</taxon>
        <taxon>Rhabditoidea</taxon>
        <taxon>Rhabditidae</taxon>
        <taxon>Peloderinae</taxon>
        <taxon>Caenorhabditis</taxon>
    </lineage>
</organism>
<dbReference type="PANTHER" id="PTHR23503">
    <property type="entry name" value="SOLUTE CARRIER FAMILY 2"/>
    <property type="match status" value="1"/>
</dbReference>
<evidence type="ECO:0000256" key="2">
    <source>
        <dbReference type="ARBA" id="ARBA00022692"/>
    </source>
</evidence>
<dbReference type="PANTHER" id="PTHR23503:SF121">
    <property type="entry name" value="MAJOR FACILITATOR SUPERFAMILY (MFS) PROFILE DOMAIN-CONTAINING PROTEIN"/>
    <property type="match status" value="1"/>
</dbReference>
<dbReference type="InterPro" id="IPR036259">
    <property type="entry name" value="MFS_trans_sf"/>
</dbReference>
<accession>A0A8R1ECL5</accession>
<feature type="transmembrane region" description="Helical" evidence="5">
    <location>
        <begin position="29"/>
        <end position="52"/>
    </location>
</feature>
<feature type="transmembrane region" description="Helical" evidence="5">
    <location>
        <begin position="59"/>
        <end position="80"/>
    </location>
</feature>
<dbReference type="Pfam" id="PF00083">
    <property type="entry name" value="Sugar_tr"/>
    <property type="match status" value="1"/>
</dbReference>
<reference evidence="7" key="1">
    <citation type="submission" date="2010-08" db="EMBL/GenBank/DDBJ databases">
        <authorList>
            <consortium name="Caenorhabditis japonica Sequencing Consortium"/>
            <person name="Wilson R.K."/>
        </authorList>
    </citation>
    <scope>NUCLEOTIDE SEQUENCE [LARGE SCALE GENOMIC DNA]</scope>
    <source>
        <strain evidence="7">DF5081</strain>
    </source>
</reference>
<sequence length="142" mass="15970">MIAQQFTGCTAVFAYSTDMFLNAGLNLELARLCTLGIGIVYFLCACSSPFLINRFGRRSLLLFQLGCCMIALLLLSGFTFWQNCCQVGWTRYGTIVSLIFYMCVYGVGSPIPWIIASELFTQKESWFSIISITIIFSFGQRQ</sequence>
<dbReference type="GO" id="GO:0015149">
    <property type="term" value="F:hexose transmembrane transporter activity"/>
    <property type="evidence" value="ECO:0007669"/>
    <property type="project" value="TreeGrafter"/>
</dbReference>